<keyword evidence="7" id="KW-0638">Presynaptic neurotoxin</keyword>
<dbReference type="OrthoDB" id="2384350at2759"/>
<dbReference type="SUPFAM" id="SSF52047">
    <property type="entry name" value="RNI-like"/>
    <property type="match status" value="1"/>
</dbReference>
<evidence type="ECO:0000256" key="7">
    <source>
        <dbReference type="ARBA" id="ARBA00023028"/>
    </source>
</evidence>
<dbReference type="Gene3D" id="1.25.40.10">
    <property type="entry name" value="Tetratricopeptide repeat domain"/>
    <property type="match status" value="2"/>
</dbReference>
<dbReference type="InParanoid" id="A0A7M7JS99"/>
<dbReference type="PROSITE" id="PS50088">
    <property type="entry name" value="ANK_REPEAT"/>
    <property type="match status" value="3"/>
</dbReference>
<keyword evidence="4" id="KW-1052">Target cell membrane</keyword>
<comment type="subcellular location">
    <subcellularLocation>
        <location evidence="1">Nucleus</location>
    </subcellularLocation>
    <subcellularLocation>
        <location evidence="2">Target cell membrane</location>
    </subcellularLocation>
</comment>
<keyword evidence="14" id="KW-1185">Reference proteome</keyword>
<dbReference type="GO" id="GO:0006887">
    <property type="term" value="P:exocytosis"/>
    <property type="evidence" value="ECO:0007669"/>
    <property type="project" value="UniProtKB-KW"/>
</dbReference>
<evidence type="ECO:0000256" key="10">
    <source>
        <dbReference type="PROSITE-ProRule" id="PRU00023"/>
    </source>
</evidence>
<proteinExistence type="predicted"/>
<dbReference type="InterPro" id="IPR011990">
    <property type="entry name" value="TPR-like_helical_dom_sf"/>
</dbReference>
<evidence type="ECO:0000256" key="11">
    <source>
        <dbReference type="SAM" id="Coils"/>
    </source>
</evidence>
<keyword evidence="3" id="KW-0268">Exocytosis</keyword>
<dbReference type="InterPro" id="IPR019734">
    <property type="entry name" value="TPR_rpt"/>
</dbReference>
<dbReference type="GeneID" id="111245826"/>
<dbReference type="GO" id="GO:0031297">
    <property type="term" value="P:replication fork processing"/>
    <property type="evidence" value="ECO:0007669"/>
    <property type="project" value="TreeGrafter"/>
</dbReference>
<dbReference type="PROSITE" id="PS50297">
    <property type="entry name" value="ANK_REP_REGION"/>
    <property type="match status" value="3"/>
</dbReference>
<dbReference type="SMART" id="SM00028">
    <property type="entry name" value="TPR"/>
    <property type="match status" value="4"/>
</dbReference>
<feature type="compositionally biased region" description="Polar residues" evidence="12">
    <location>
        <begin position="472"/>
        <end position="485"/>
    </location>
</feature>
<keyword evidence="8" id="KW-0539">Nucleus</keyword>
<reference evidence="13" key="1">
    <citation type="submission" date="2021-01" db="UniProtKB">
        <authorList>
            <consortium name="EnsemblMetazoa"/>
        </authorList>
    </citation>
    <scope>IDENTIFICATION</scope>
</reference>
<dbReference type="PANTHER" id="PTHR46358:SF1">
    <property type="entry name" value="TONSOKU-LIKE PROTEIN"/>
    <property type="match status" value="1"/>
</dbReference>
<evidence type="ECO:0000256" key="2">
    <source>
        <dbReference type="ARBA" id="ARBA00004175"/>
    </source>
</evidence>
<keyword evidence="10" id="KW-0040">ANK repeat</keyword>
<evidence type="ECO:0008006" key="15">
    <source>
        <dbReference type="Google" id="ProtNLM"/>
    </source>
</evidence>
<dbReference type="FunCoup" id="A0A7M7JS99">
    <property type="interactions" value="299"/>
</dbReference>
<keyword evidence="7" id="KW-0528">Neurotoxin</keyword>
<evidence type="ECO:0000256" key="6">
    <source>
        <dbReference type="ARBA" id="ARBA00022737"/>
    </source>
</evidence>
<organism evidence="13 14">
    <name type="scientific">Varroa destructor</name>
    <name type="common">Honeybee mite</name>
    <dbReference type="NCBI Taxonomy" id="109461"/>
    <lineage>
        <taxon>Eukaryota</taxon>
        <taxon>Metazoa</taxon>
        <taxon>Ecdysozoa</taxon>
        <taxon>Arthropoda</taxon>
        <taxon>Chelicerata</taxon>
        <taxon>Arachnida</taxon>
        <taxon>Acari</taxon>
        <taxon>Parasitiformes</taxon>
        <taxon>Mesostigmata</taxon>
        <taxon>Gamasina</taxon>
        <taxon>Dermanyssoidea</taxon>
        <taxon>Varroidae</taxon>
        <taxon>Varroa</taxon>
    </lineage>
</organism>
<evidence type="ECO:0000256" key="9">
    <source>
        <dbReference type="ARBA" id="ARBA00023298"/>
    </source>
</evidence>
<evidence type="ECO:0000256" key="3">
    <source>
        <dbReference type="ARBA" id="ARBA00022483"/>
    </source>
</evidence>
<feature type="region of interest" description="Disordered" evidence="12">
    <location>
        <begin position="460"/>
        <end position="485"/>
    </location>
</feature>
<keyword evidence="9" id="KW-1053">Target membrane</keyword>
<dbReference type="Gene3D" id="3.80.10.10">
    <property type="entry name" value="Ribonuclease Inhibitor"/>
    <property type="match status" value="1"/>
</dbReference>
<dbReference type="GO" id="GO:0044218">
    <property type="term" value="C:other organism cell membrane"/>
    <property type="evidence" value="ECO:0007669"/>
    <property type="project" value="UniProtKB-KW"/>
</dbReference>
<evidence type="ECO:0000256" key="1">
    <source>
        <dbReference type="ARBA" id="ARBA00004123"/>
    </source>
</evidence>
<dbReference type="Gene3D" id="1.25.40.20">
    <property type="entry name" value="Ankyrin repeat-containing domain"/>
    <property type="match status" value="1"/>
</dbReference>
<evidence type="ECO:0000256" key="5">
    <source>
        <dbReference type="ARBA" id="ARBA00022614"/>
    </source>
</evidence>
<feature type="region of interest" description="Disordered" evidence="12">
    <location>
        <begin position="697"/>
        <end position="786"/>
    </location>
</feature>
<dbReference type="EnsemblMetazoa" id="XM_022794673">
    <property type="protein sequence ID" value="XP_022650408"/>
    <property type="gene ID" value="LOC111245826"/>
</dbReference>
<feature type="repeat" description="ANK" evidence="10">
    <location>
        <begin position="597"/>
        <end position="629"/>
    </location>
</feature>
<dbReference type="InterPro" id="IPR032675">
    <property type="entry name" value="LRR_dom_sf"/>
</dbReference>
<dbReference type="GO" id="GO:0000724">
    <property type="term" value="P:double-strand break repair via homologous recombination"/>
    <property type="evidence" value="ECO:0007669"/>
    <property type="project" value="TreeGrafter"/>
</dbReference>
<dbReference type="AlphaFoldDB" id="A0A7M7JS99"/>
<dbReference type="InterPro" id="IPR036770">
    <property type="entry name" value="Ankyrin_rpt-contain_sf"/>
</dbReference>
<evidence type="ECO:0000313" key="13">
    <source>
        <dbReference type="EnsemblMetazoa" id="XP_022650408"/>
    </source>
</evidence>
<feature type="region of interest" description="Disordered" evidence="12">
    <location>
        <begin position="493"/>
        <end position="512"/>
    </location>
</feature>
<dbReference type="PANTHER" id="PTHR46358">
    <property type="entry name" value="TONSOKU-LIKE PROTEIN"/>
    <property type="match status" value="1"/>
</dbReference>
<evidence type="ECO:0000256" key="8">
    <source>
        <dbReference type="ARBA" id="ARBA00023242"/>
    </source>
</evidence>
<evidence type="ECO:0000256" key="12">
    <source>
        <dbReference type="SAM" id="MobiDB-lite"/>
    </source>
</evidence>
<keyword evidence="7" id="KW-0800">Toxin</keyword>
<keyword evidence="9" id="KW-0472">Membrane</keyword>
<feature type="repeat" description="ANK" evidence="10">
    <location>
        <begin position="561"/>
        <end position="593"/>
    </location>
</feature>
<dbReference type="GO" id="GO:0044231">
    <property type="term" value="C:host cell presynaptic membrane"/>
    <property type="evidence" value="ECO:0007669"/>
    <property type="project" value="UniProtKB-KW"/>
</dbReference>
<dbReference type="RefSeq" id="XP_022650408.1">
    <property type="nucleotide sequence ID" value="XM_022794673.1"/>
</dbReference>
<dbReference type="Proteomes" id="UP000594260">
    <property type="component" value="Unplaced"/>
</dbReference>
<dbReference type="Pfam" id="PF12796">
    <property type="entry name" value="Ank_2"/>
    <property type="match status" value="1"/>
</dbReference>
<dbReference type="SUPFAM" id="SSF48452">
    <property type="entry name" value="TPR-like"/>
    <property type="match status" value="2"/>
</dbReference>
<sequence length="1212" mass="134898">MSSVIRKLEKACQNARERRNRRELANVLEELACELAEDRQWQRVVEVRSELLEILRSSAGQKLELARCHRFIGEAYLELRDIDTSLRNVRSYLKLVQETSDLEKQRAYTTLGRVYAAKYDIEGTPDSLHKAIQFYNSALLLALQFEKDKLLDVEEARLMRGRLLYNLALTSQRTRNDKGSIKYLERAIYTLRQLSGTKLDKESKSDLYNTLCELSEARGHIQDFTGAAEAAKAALAIGRETKNSARRGEAYMLLGVAFMVGSQWKDARQALNHARVYAKNMDEPKRNSLIKYLKCAIRLERWHELLRSGESGQNELFEKIGDTLIQVGIHLGAIEAYKAIDEPFAQKCKRYAAVCGSIAETYADLAEYVEAEIWYLKEVTYRNEDDYEELCSVYLSLVNCALKQKDQEKLLNFGRKATENATKCRQGSIRKNVYDKLAKAYCEIGLNSDAESLSSALSLQLGESSEDDDNAEGSTPDSGSESSVNLSDLSLEAPSDELEGSGGSLSTNDARGTRTITRRLAFEKRNGLGETLLQQECIKGNLSMVNKLIAQGSDVNSTDNGGLSSLHDAANHGFLEIAKALVEAGAQVNREGKDNSHRITPLHSAAAGGNYLIVSYLLDKGANAKALTIRGQTPFDVLEACETQDEVYMSVREKLQAADIEVRYLKTLIRRRYQHITAPSPFIQSSGGASEPVIIEDDLPRHAQTRRKKQRRLDDVVVRSKRPRIDDAQPVDTSEHDLPTIASIPFQKQTKGNRHQHTPPPASKVKKRSMMRNISDDSNSSQENDDHAVREAFDRTLMCSTPTKNGRISPKEATVDLDILNATLTDGHTTIEKKSSSSLGVCSYTERPTVNIANFNNTPVHLVRVRVEDRLLSIPLPKDFSTLTIAYLEQQAADRYQTIEGTKPVVNIALEDGALLCSSDPIMCIQGIPVLKGIVVSWNVPPLDERFRVKIGDQLAGKKILARCQAATALGKLELDHMKIPQELMVVLKHEVHLHTLHLSFVHVDPNALLALIEVFTKLKNLKVLHLIGCNFRGKQLCDLLGKFGSSELEELDLSYNFVDQFFANLISSTLPKILTALRKIRLASCGIQDTAIIEALKHFPLTTVDLSCNPLGKLGIDSVVSLIQNMPCLKELDISNCLAECTGQYFASILQKCLHLKVLKVNGLIQTSPILPHFDVSACNHLLQLHSKGNPAMSGKTLTTFQNALGQVIIS</sequence>
<protein>
    <recommendedName>
        <fullName evidence="15">Tonsoku-like protein</fullName>
    </recommendedName>
</protein>
<feature type="coiled-coil region" evidence="11">
    <location>
        <begin position="5"/>
        <end position="34"/>
    </location>
</feature>
<keyword evidence="11" id="KW-0175">Coiled coil</keyword>
<dbReference type="SUPFAM" id="SSF48403">
    <property type="entry name" value="Ankyrin repeat"/>
    <property type="match status" value="1"/>
</dbReference>
<keyword evidence="5" id="KW-0433">Leucine-rich repeat</keyword>
<feature type="repeat" description="ANK" evidence="10">
    <location>
        <begin position="528"/>
        <end position="560"/>
    </location>
</feature>
<feature type="compositionally biased region" description="Basic and acidic residues" evidence="12">
    <location>
        <begin position="712"/>
        <end position="738"/>
    </location>
</feature>
<evidence type="ECO:0000313" key="14">
    <source>
        <dbReference type="Proteomes" id="UP000594260"/>
    </source>
</evidence>
<dbReference type="OMA" id="RYLECCD"/>
<name>A0A7M7JS99_VARDE</name>
<dbReference type="KEGG" id="vde:111245826"/>
<dbReference type="InterPro" id="IPR002110">
    <property type="entry name" value="Ankyrin_rpt"/>
</dbReference>
<evidence type="ECO:0000256" key="4">
    <source>
        <dbReference type="ARBA" id="ARBA00022537"/>
    </source>
</evidence>
<accession>A0A7M7JS99</accession>
<dbReference type="SMART" id="SM00248">
    <property type="entry name" value="ANK"/>
    <property type="match status" value="3"/>
</dbReference>
<keyword evidence="6" id="KW-0677">Repeat</keyword>
<dbReference type="InterPro" id="IPR052311">
    <property type="entry name" value="MMS22L-TONSL_complex_comp"/>
</dbReference>
<dbReference type="GO" id="GO:0043596">
    <property type="term" value="C:nuclear replication fork"/>
    <property type="evidence" value="ECO:0007669"/>
    <property type="project" value="TreeGrafter"/>
</dbReference>